<dbReference type="Proteomes" id="UP001567538">
    <property type="component" value="Unassembled WGS sequence"/>
</dbReference>
<keyword evidence="7" id="KW-1185">Reference proteome</keyword>
<evidence type="ECO:0000256" key="2">
    <source>
        <dbReference type="ARBA" id="ARBA00022801"/>
    </source>
</evidence>
<evidence type="ECO:0000256" key="3">
    <source>
        <dbReference type="ARBA" id="ARBA00023277"/>
    </source>
</evidence>
<protein>
    <submittedName>
        <fullName evidence="6">Endo-1,4-beta-xylanase 4-like</fullName>
    </submittedName>
</protein>
<reference evidence="6 7" key="1">
    <citation type="submission" date="2024-06" db="EMBL/GenBank/DDBJ databases">
        <title>A chromosome level genome sequence of Diviner's sage (Salvia divinorum).</title>
        <authorList>
            <person name="Ford S.A."/>
            <person name="Ro D.-K."/>
            <person name="Ness R.W."/>
            <person name="Phillips M.A."/>
        </authorList>
    </citation>
    <scope>NUCLEOTIDE SEQUENCE [LARGE SCALE GENOMIC DNA]</scope>
    <source>
        <strain evidence="6">SAF-2024a</strain>
        <tissue evidence="6">Leaf</tissue>
    </source>
</reference>
<dbReference type="PANTHER" id="PTHR31490:SF80">
    <property type="entry name" value="ENDO-1,4-BETA-XYLANASE A-LIKE ISOFORM X1"/>
    <property type="match status" value="1"/>
</dbReference>
<dbReference type="InterPro" id="IPR044846">
    <property type="entry name" value="GH10"/>
</dbReference>
<dbReference type="InterPro" id="IPR017853">
    <property type="entry name" value="GH"/>
</dbReference>
<evidence type="ECO:0000313" key="6">
    <source>
        <dbReference type="EMBL" id="KAL1534351.1"/>
    </source>
</evidence>
<dbReference type="SUPFAM" id="SSF51445">
    <property type="entry name" value="(Trans)glycosidases"/>
    <property type="match status" value="1"/>
</dbReference>
<dbReference type="Pfam" id="PF00331">
    <property type="entry name" value="Glyco_hydro_10"/>
    <property type="match status" value="1"/>
</dbReference>
<keyword evidence="4" id="KW-0624">Polysaccharide degradation</keyword>
<proteinExistence type="inferred from homology"/>
<sequence length="446" mass="50889">MLKGGFTAYEDEKVDLIFKAPNTKIETWIDSVSLKSFTKEEWREQQERSINKYRKRDVKIKVTDEAGNALEGANITLTQTRQLFQIGCGTGYSILESKPYQDFFTARFTVATPHNEMKWYYNEHFKGVDHYEVADAMVSFFETKNITVRGHCILWDDFAASNLWVRTLPPQEVLFTTLRRVASVVSRYAGKLAGWDVVNENMHNSYYESILGANASAMIYQITRAIDPHTRLFINEYNVLEYPKDIKVIPSRVVRKIREIRSFPGNEDLDLGIGLQGHFTLRANISYIRAAYDVMGATGSPIWLTELDFQKCPTQHEDLENVLRESFSHPAVEGFIIFGGWKKYACSGECLSYKDYVNLPIGCSQMCLIDNRFNITPTGELVDRLILKEWRSNVVAVTGKDGVFSGRLFHGDYKLTSSHPSIPNPVEKTFKLGKEEGALQFGITLK</sequence>
<accession>A0ABD1FR78</accession>
<feature type="domain" description="GH10" evidence="5">
    <location>
        <begin position="77"/>
        <end position="385"/>
    </location>
</feature>
<dbReference type="PANTHER" id="PTHR31490">
    <property type="entry name" value="GLYCOSYL HYDROLASE"/>
    <property type="match status" value="1"/>
</dbReference>
<evidence type="ECO:0000313" key="7">
    <source>
        <dbReference type="Proteomes" id="UP001567538"/>
    </source>
</evidence>
<keyword evidence="3" id="KW-0119">Carbohydrate metabolism</keyword>
<name>A0ABD1FR78_SALDI</name>
<dbReference type="EMBL" id="JBEAFC010000012">
    <property type="protein sequence ID" value="KAL1534351.1"/>
    <property type="molecule type" value="Genomic_DNA"/>
</dbReference>
<keyword evidence="2" id="KW-0378">Hydrolase</keyword>
<comment type="caution">
    <text evidence="6">The sequence shown here is derived from an EMBL/GenBank/DDBJ whole genome shotgun (WGS) entry which is preliminary data.</text>
</comment>
<evidence type="ECO:0000259" key="5">
    <source>
        <dbReference type="PROSITE" id="PS51760"/>
    </source>
</evidence>
<dbReference type="PROSITE" id="PS51760">
    <property type="entry name" value="GH10_2"/>
    <property type="match status" value="1"/>
</dbReference>
<comment type="similarity">
    <text evidence="1">Belongs to the glycosyl hydrolase 10 (cellulase F) family.</text>
</comment>
<evidence type="ECO:0000256" key="1">
    <source>
        <dbReference type="ARBA" id="ARBA00007495"/>
    </source>
</evidence>
<dbReference type="AlphaFoldDB" id="A0ABD1FR78"/>
<dbReference type="Gene3D" id="3.20.20.80">
    <property type="entry name" value="Glycosidases"/>
    <property type="match status" value="1"/>
</dbReference>
<organism evidence="6 7">
    <name type="scientific">Salvia divinorum</name>
    <name type="common">Maria pastora</name>
    <name type="synonym">Diviner's sage</name>
    <dbReference type="NCBI Taxonomy" id="28513"/>
    <lineage>
        <taxon>Eukaryota</taxon>
        <taxon>Viridiplantae</taxon>
        <taxon>Streptophyta</taxon>
        <taxon>Embryophyta</taxon>
        <taxon>Tracheophyta</taxon>
        <taxon>Spermatophyta</taxon>
        <taxon>Magnoliopsida</taxon>
        <taxon>eudicotyledons</taxon>
        <taxon>Gunneridae</taxon>
        <taxon>Pentapetalae</taxon>
        <taxon>asterids</taxon>
        <taxon>lamiids</taxon>
        <taxon>Lamiales</taxon>
        <taxon>Lamiaceae</taxon>
        <taxon>Nepetoideae</taxon>
        <taxon>Mentheae</taxon>
        <taxon>Salviinae</taxon>
        <taxon>Salvia</taxon>
        <taxon>Salvia subgen. Calosphace</taxon>
    </lineage>
</organism>
<gene>
    <name evidence="6" type="ORF">AAHA92_30537</name>
</gene>
<dbReference type="SMART" id="SM00633">
    <property type="entry name" value="Glyco_10"/>
    <property type="match status" value="1"/>
</dbReference>
<evidence type="ECO:0000256" key="4">
    <source>
        <dbReference type="ARBA" id="ARBA00023326"/>
    </source>
</evidence>
<dbReference type="GO" id="GO:0000272">
    <property type="term" value="P:polysaccharide catabolic process"/>
    <property type="evidence" value="ECO:0007669"/>
    <property type="project" value="UniProtKB-KW"/>
</dbReference>
<dbReference type="InterPro" id="IPR001000">
    <property type="entry name" value="GH10_dom"/>
</dbReference>
<dbReference type="GO" id="GO:0031176">
    <property type="term" value="F:endo-1,4-beta-xylanase activity"/>
    <property type="evidence" value="ECO:0007669"/>
    <property type="project" value="UniProtKB-ARBA"/>
</dbReference>